<proteinExistence type="inferred from homology"/>
<dbReference type="STRING" id="4955.A0A1G4MCT8"/>
<comment type="similarity">
    <text evidence="1">Belongs to the krueppel C2H2-type zinc-finger protein family.</text>
</comment>
<keyword evidence="8" id="KW-0539">Nucleus</keyword>
<feature type="domain" description="C2H2-type" evidence="10">
    <location>
        <begin position="267"/>
        <end position="291"/>
    </location>
</feature>
<feature type="domain" description="C2H2-type" evidence="10">
    <location>
        <begin position="239"/>
        <end position="266"/>
    </location>
</feature>
<evidence type="ECO:0000256" key="7">
    <source>
        <dbReference type="ARBA" id="ARBA00023163"/>
    </source>
</evidence>
<keyword evidence="3" id="KW-0677">Repeat</keyword>
<evidence type="ECO:0000256" key="9">
    <source>
        <dbReference type="PROSITE-ProRule" id="PRU00042"/>
    </source>
</evidence>
<accession>A0A1G4MCT8</accession>
<evidence type="ECO:0000256" key="6">
    <source>
        <dbReference type="ARBA" id="ARBA00023015"/>
    </source>
</evidence>
<evidence type="ECO:0000313" key="11">
    <source>
        <dbReference type="EMBL" id="SCW01685.1"/>
    </source>
</evidence>
<evidence type="ECO:0000256" key="2">
    <source>
        <dbReference type="ARBA" id="ARBA00022723"/>
    </source>
</evidence>
<dbReference type="EMBL" id="LT598488">
    <property type="protein sequence ID" value="SCW01685.1"/>
    <property type="molecule type" value="Genomic_DNA"/>
</dbReference>
<dbReference type="PROSITE" id="PS50157">
    <property type="entry name" value="ZINC_FINGER_C2H2_2"/>
    <property type="match status" value="2"/>
</dbReference>
<dbReference type="Pfam" id="PF00096">
    <property type="entry name" value="zf-C2H2"/>
    <property type="match status" value="1"/>
</dbReference>
<dbReference type="GO" id="GO:0005667">
    <property type="term" value="C:transcription regulator complex"/>
    <property type="evidence" value="ECO:0007669"/>
    <property type="project" value="TreeGrafter"/>
</dbReference>
<dbReference type="SMART" id="SM00355">
    <property type="entry name" value="ZnF_C2H2"/>
    <property type="match status" value="2"/>
</dbReference>
<evidence type="ECO:0000256" key="8">
    <source>
        <dbReference type="ARBA" id="ARBA00023242"/>
    </source>
</evidence>
<evidence type="ECO:0000256" key="4">
    <source>
        <dbReference type="ARBA" id="ARBA00022771"/>
    </source>
</evidence>
<dbReference type="OrthoDB" id="6077919at2759"/>
<evidence type="ECO:0000313" key="12">
    <source>
        <dbReference type="Proteomes" id="UP000190831"/>
    </source>
</evidence>
<dbReference type="Proteomes" id="UP000190831">
    <property type="component" value="Chromosome E"/>
</dbReference>
<keyword evidence="2" id="KW-0479">Metal-binding</keyword>
<dbReference type="GO" id="GO:0000978">
    <property type="term" value="F:RNA polymerase II cis-regulatory region sequence-specific DNA binding"/>
    <property type="evidence" value="ECO:0007669"/>
    <property type="project" value="TreeGrafter"/>
</dbReference>
<evidence type="ECO:0000256" key="5">
    <source>
        <dbReference type="ARBA" id="ARBA00022833"/>
    </source>
</evidence>
<organism evidence="11 12">
    <name type="scientific">Lachancea fermentati</name>
    <name type="common">Zygosaccharomyces fermentati</name>
    <dbReference type="NCBI Taxonomy" id="4955"/>
    <lineage>
        <taxon>Eukaryota</taxon>
        <taxon>Fungi</taxon>
        <taxon>Dikarya</taxon>
        <taxon>Ascomycota</taxon>
        <taxon>Saccharomycotina</taxon>
        <taxon>Saccharomycetes</taxon>
        <taxon>Saccharomycetales</taxon>
        <taxon>Saccharomycetaceae</taxon>
        <taxon>Lachancea</taxon>
    </lineage>
</organism>
<sequence>MYAVQLSRRKNASVSELNNFSVNPMVELFESSHSNSVSSRARSLSRTPDELLSDQTSIMDIFPSFKSSEEVLSLITDDSLSSPVLHRDPLSDFSRIYTGELLPGPQEFLGHDPNHIHGHVRVSAPAVSAAPAPAIDASPCHGCFSTGCHGCAGIELPDETFELPLEMACSRPTFVPLPMQPRAAFLGEVAGRASSFDMCSVSEDARDDIHKTLLEARRRNKSAGDLLKCGKKNKHYSKYTCRKCGKVFQRPSSLNTHMNIHTGDKPFVCLFEDCNKSFNARSNMLRHFKLHYKTSIGTYLLPNGEVIKTTPTMKQLIPTYVDSHDEDYEDDV</sequence>
<dbReference type="PANTHER" id="PTHR14003:SF20">
    <property type="entry name" value="FINGER DOMAIN PROTEIN, PUTATIVE (AFU_ORTHOLOGUE AFUA_4G10380)-RELATED"/>
    <property type="match status" value="1"/>
</dbReference>
<evidence type="ECO:0000256" key="3">
    <source>
        <dbReference type="ARBA" id="ARBA00022737"/>
    </source>
</evidence>
<keyword evidence="5" id="KW-0862">Zinc</keyword>
<keyword evidence="12" id="KW-1185">Reference proteome</keyword>
<dbReference type="AlphaFoldDB" id="A0A1G4MCT8"/>
<name>A0A1G4MCT8_LACFM</name>
<dbReference type="PROSITE" id="PS00028">
    <property type="entry name" value="ZINC_FINGER_C2H2_1"/>
    <property type="match status" value="2"/>
</dbReference>
<keyword evidence="7" id="KW-0804">Transcription</keyword>
<dbReference type="PANTHER" id="PTHR14003">
    <property type="entry name" value="TRANSCRIPTIONAL REPRESSOR PROTEIN YY"/>
    <property type="match status" value="1"/>
</dbReference>
<dbReference type="GO" id="GO:0000785">
    <property type="term" value="C:chromatin"/>
    <property type="evidence" value="ECO:0007669"/>
    <property type="project" value="TreeGrafter"/>
</dbReference>
<dbReference type="Gene3D" id="3.30.160.60">
    <property type="entry name" value="Classic Zinc Finger"/>
    <property type="match status" value="2"/>
</dbReference>
<dbReference type="GO" id="GO:0000981">
    <property type="term" value="F:DNA-binding transcription factor activity, RNA polymerase II-specific"/>
    <property type="evidence" value="ECO:0007669"/>
    <property type="project" value="TreeGrafter"/>
</dbReference>
<evidence type="ECO:0000259" key="10">
    <source>
        <dbReference type="PROSITE" id="PS50157"/>
    </source>
</evidence>
<evidence type="ECO:0000256" key="1">
    <source>
        <dbReference type="ARBA" id="ARBA00006991"/>
    </source>
</evidence>
<gene>
    <name evidence="11" type="ORF">LAFE_0E05050G</name>
</gene>
<dbReference type="InterPro" id="IPR013087">
    <property type="entry name" value="Znf_C2H2_type"/>
</dbReference>
<dbReference type="GO" id="GO:0008270">
    <property type="term" value="F:zinc ion binding"/>
    <property type="evidence" value="ECO:0007669"/>
    <property type="project" value="UniProtKB-KW"/>
</dbReference>
<keyword evidence="4 9" id="KW-0863">Zinc-finger</keyword>
<dbReference type="SUPFAM" id="SSF57667">
    <property type="entry name" value="beta-beta-alpha zinc fingers"/>
    <property type="match status" value="1"/>
</dbReference>
<dbReference type="FunFam" id="3.30.160.60:FF:000761">
    <property type="entry name" value="Zinc finger protein 449"/>
    <property type="match status" value="1"/>
</dbReference>
<dbReference type="InterPro" id="IPR036236">
    <property type="entry name" value="Znf_C2H2_sf"/>
</dbReference>
<protein>
    <submittedName>
        <fullName evidence="11">LAFE_0E05050g1_1</fullName>
    </submittedName>
</protein>
<keyword evidence="6" id="KW-0805">Transcription regulation</keyword>
<reference evidence="12" key="1">
    <citation type="submission" date="2016-03" db="EMBL/GenBank/DDBJ databases">
        <authorList>
            <person name="Devillers H."/>
        </authorList>
    </citation>
    <scope>NUCLEOTIDE SEQUENCE [LARGE SCALE GENOMIC DNA]</scope>
</reference>